<dbReference type="InterPro" id="IPR003953">
    <property type="entry name" value="FAD-dep_OxRdtase_2_FAD-bd"/>
</dbReference>
<dbReference type="PANTHER" id="PTHR43400">
    <property type="entry name" value="FUMARATE REDUCTASE"/>
    <property type="match status" value="1"/>
</dbReference>
<keyword evidence="4" id="KW-0560">Oxidoreductase</keyword>
<feature type="signal peptide" evidence="5">
    <location>
        <begin position="1"/>
        <end position="29"/>
    </location>
</feature>
<keyword evidence="8" id="KW-1185">Reference proteome</keyword>
<gene>
    <name evidence="7" type="ORF">VIN30_06745</name>
</gene>
<evidence type="ECO:0000256" key="2">
    <source>
        <dbReference type="ARBA" id="ARBA00022630"/>
    </source>
</evidence>
<dbReference type="PANTHER" id="PTHR43400:SF10">
    <property type="entry name" value="3-OXOSTEROID 1-DEHYDROGENASE"/>
    <property type="match status" value="1"/>
</dbReference>
<dbReference type="InterPro" id="IPR050315">
    <property type="entry name" value="FAD-oxidoreductase_2"/>
</dbReference>
<dbReference type="RefSeq" id="WP_326424521.1">
    <property type="nucleotide sequence ID" value="NZ_JAYMFF010000011.1"/>
</dbReference>
<keyword evidence="2" id="KW-0285">Flavoprotein</keyword>
<protein>
    <submittedName>
        <fullName evidence="7">FAD-binding protein</fullName>
    </submittedName>
</protein>
<dbReference type="Gene3D" id="3.50.50.60">
    <property type="entry name" value="FAD/NAD(P)-binding domain"/>
    <property type="match status" value="1"/>
</dbReference>
<dbReference type="InterPro" id="IPR027477">
    <property type="entry name" value="Succ_DH/fumarate_Rdtase_cat_sf"/>
</dbReference>
<dbReference type="SUPFAM" id="SSF51905">
    <property type="entry name" value="FAD/NAD(P)-binding domain"/>
    <property type="match status" value="1"/>
</dbReference>
<evidence type="ECO:0000256" key="1">
    <source>
        <dbReference type="ARBA" id="ARBA00001974"/>
    </source>
</evidence>
<dbReference type="SUPFAM" id="SSF56425">
    <property type="entry name" value="Succinate dehydrogenase/fumarate reductase flavoprotein, catalytic domain"/>
    <property type="match status" value="1"/>
</dbReference>
<dbReference type="EMBL" id="JAYMFF010000011">
    <property type="protein sequence ID" value="MEC4176141.1"/>
    <property type="molecule type" value="Genomic_DNA"/>
</dbReference>
<accession>A0ABU6II95</accession>
<reference evidence="7 8" key="1">
    <citation type="submission" date="2024-01" db="EMBL/GenBank/DDBJ databases">
        <title>novel species in genus Adlercreutzia.</title>
        <authorList>
            <person name="Liu X."/>
        </authorList>
    </citation>
    <scope>NUCLEOTIDE SEQUENCE [LARGE SCALE GENOMIC DNA]</scope>
    <source>
        <strain evidence="7 8">R7</strain>
    </source>
</reference>
<proteinExistence type="predicted"/>
<keyword evidence="5" id="KW-0732">Signal</keyword>
<evidence type="ECO:0000256" key="4">
    <source>
        <dbReference type="ARBA" id="ARBA00023002"/>
    </source>
</evidence>
<dbReference type="Proteomes" id="UP001349994">
    <property type="component" value="Unassembled WGS sequence"/>
</dbReference>
<evidence type="ECO:0000313" key="8">
    <source>
        <dbReference type="Proteomes" id="UP001349994"/>
    </source>
</evidence>
<dbReference type="InterPro" id="IPR036188">
    <property type="entry name" value="FAD/NAD-bd_sf"/>
</dbReference>
<evidence type="ECO:0000313" key="7">
    <source>
        <dbReference type="EMBL" id="MEC4176141.1"/>
    </source>
</evidence>
<feature type="chain" id="PRO_5045490681" evidence="5">
    <location>
        <begin position="30"/>
        <end position="550"/>
    </location>
</feature>
<dbReference type="Pfam" id="PF00890">
    <property type="entry name" value="FAD_binding_2"/>
    <property type="match status" value="1"/>
</dbReference>
<feature type="domain" description="FAD-dependent oxidoreductase 2 FAD-binding" evidence="6">
    <location>
        <begin position="59"/>
        <end position="526"/>
    </location>
</feature>
<sequence length="550" mass="57195">MIENNQVSRRTFMKTASAGMLGLAALGMAAGCAPTGQGMADTNGGSGTGAPESWDGEYDFVVVGSGTALVGALTAASQGAKVAIVEKGKQLGGTTRLSGAGAWVPKNQKQVAMGLGEDLSDEEIMGYMEACDVYNGSTRETKQDYLDHAAAVFEWCEENLGMVLDSGLVGDYTSLPGSKRAGRSISPVDANGEMIVGEQLFGDILIPQVEQNGVDTYLNTEATELVLGDGGAVVGVKAKDGSSDLFLKADKGVLLGAGGFEHNDPMREAFMSVPLYGSLSVAENTGDGHRMGVAAGAALANMEAYWGCPFYVLGDGAEMVETATDWGDYAGLPGAIMVNAAGKRFTDESSGYPWMGMSFGAFDAKTCSVPNLPAYLVFDADHVASFGWPANEESQPEWLGEYATLEELAAGCGIDAAGLAAEVERYNGFCDTGVDEDFARGKSNYTSLLEFSLPETPETPNIWLGKIATAPFYAVRVGPGTIGTCGGLDVNTDAQVLDYEGNPIEGLYSCGNNASNIFGSAYPGATATTGQGYYRGFKAANHALNLGLLG</sequence>
<comment type="cofactor">
    <cofactor evidence="1">
        <name>FAD</name>
        <dbReference type="ChEBI" id="CHEBI:57692"/>
    </cofactor>
</comment>
<comment type="caution">
    <text evidence="7">The sequence shown here is derived from an EMBL/GenBank/DDBJ whole genome shotgun (WGS) entry which is preliminary data.</text>
</comment>
<name>A0ABU6II95_9ACTN</name>
<evidence type="ECO:0000256" key="3">
    <source>
        <dbReference type="ARBA" id="ARBA00022827"/>
    </source>
</evidence>
<evidence type="ECO:0000256" key="5">
    <source>
        <dbReference type="SAM" id="SignalP"/>
    </source>
</evidence>
<evidence type="ECO:0000259" key="6">
    <source>
        <dbReference type="Pfam" id="PF00890"/>
    </source>
</evidence>
<keyword evidence="3" id="KW-0274">FAD</keyword>
<dbReference type="Gene3D" id="3.90.700.10">
    <property type="entry name" value="Succinate dehydrogenase/fumarate reductase flavoprotein, catalytic domain"/>
    <property type="match status" value="1"/>
</dbReference>
<organism evidence="7 8">
    <name type="scientific">Adlercreutzia wanghongyangiae</name>
    <dbReference type="NCBI Taxonomy" id="3111451"/>
    <lineage>
        <taxon>Bacteria</taxon>
        <taxon>Bacillati</taxon>
        <taxon>Actinomycetota</taxon>
        <taxon>Coriobacteriia</taxon>
        <taxon>Eggerthellales</taxon>
        <taxon>Eggerthellaceae</taxon>
        <taxon>Adlercreutzia</taxon>
    </lineage>
</organism>